<evidence type="ECO:0000313" key="8">
    <source>
        <dbReference type="Proteomes" id="UP000641646"/>
    </source>
</evidence>
<accession>A0A926ZMW5</accession>
<dbReference type="InterPro" id="IPR013126">
    <property type="entry name" value="Hsp_70_fam"/>
</dbReference>
<keyword evidence="3" id="KW-0547">Nucleotide-binding</keyword>
<dbReference type="FunFam" id="3.30.420.40:FF:000028">
    <property type="entry name" value="heat shock 70 kDa protein-like"/>
    <property type="match status" value="1"/>
</dbReference>
<dbReference type="SUPFAM" id="SSF100920">
    <property type="entry name" value="Heat shock protein 70kD (HSP70), peptide-binding domain"/>
    <property type="match status" value="1"/>
</dbReference>
<dbReference type="InterPro" id="IPR043129">
    <property type="entry name" value="ATPase_NBD"/>
</dbReference>
<keyword evidence="8" id="KW-1185">Reference proteome</keyword>
<evidence type="ECO:0000256" key="1">
    <source>
        <dbReference type="ARBA" id="ARBA00007381"/>
    </source>
</evidence>
<evidence type="ECO:0000256" key="6">
    <source>
        <dbReference type="ARBA" id="ARBA00023186"/>
    </source>
</evidence>
<protein>
    <submittedName>
        <fullName evidence="7">Hsp70 family protein</fullName>
    </submittedName>
</protein>
<evidence type="ECO:0000313" key="7">
    <source>
        <dbReference type="EMBL" id="MBD2186486.1"/>
    </source>
</evidence>
<reference evidence="7" key="2">
    <citation type="submission" date="2020-08" db="EMBL/GenBank/DDBJ databases">
        <authorList>
            <person name="Chen M."/>
            <person name="Teng W."/>
            <person name="Zhao L."/>
            <person name="Hu C."/>
            <person name="Zhou Y."/>
            <person name="Han B."/>
            <person name="Song L."/>
            <person name="Shu W."/>
        </authorList>
    </citation>
    <scope>NUCLEOTIDE SEQUENCE</scope>
    <source>
        <strain evidence="7">FACHB-1375</strain>
    </source>
</reference>
<gene>
    <name evidence="7" type="ORF">H6G03_36475</name>
</gene>
<keyword evidence="6" id="KW-0143">Chaperone</keyword>
<dbReference type="AlphaFoldDB" id="A0A926ZMW5"/>
<dbReference type="Gene3D" id="2.60.34.10">
    <property type="entry name" value="Substrate Binding Domain Of DNAk, Chain A, domain 1"/>
    <property type="match status" value="1"/>
</dbReference>
<dbReference type="PROSITE" id="PS00297">
    <property type="entry name" value="HSP70_1"/>
    <property type="match status" value="1"/>
</dbReference>
<dbReference type="GO" id="GO:0140662">
    <property type="term" value="F:ATP-dependent protein folding chaperone"/>
    <property type="evidence" value="ECO:0007669"/>
    <property type="project" value="InterPro"/>
</dbReference>
<comment type="caution">
    <text evidence="7">The sequence shown here is derived from an EMBL/GenBank/DDBJ whole genome shotgun (WGS) entry which is preliminary data.</text>
</comment>
<comment type="similarity">
    <text evidence="1">Belongs to the heat shock protein 70 family.</text>
</comment>
<dbReference type="Pfam" id="PF00012">
    <property type="entry name" value="HSP70"/>
    <property type="match status" value="2"/>
</dbReference>
<evidence type="ECO:0000256" key="4">
    <source>
        <dbReference type="ARBA" id="ARBA00022840"/>
    </source>
</evidence>
<dbReference type="PANTHER" id="PTHR19375">
    <property type="entry name" value="HEAT SHOCK PROTEIN 70KDA"/>
    <property type="match status" value="1"/>
</dbReference>
<dbReference type="PRINTS" id="PR00301">
    <property type="entry name" value="HEATSHOCK70"/>
</dbReference>
<keyword evidence="2" id="KW-0597">Phosphoprotein</keyword>
<dbReference type="PROSITE" id="PS01036">
    <property type="entry name" value="HSP70_3"/>
    <property type="match status" value="1"/>
</dbReference>
<dbReference type="CDD" id="cd24029">
    <property type="entry name" value="ASKHA_NBD_HSP70_DnaK_HscA_HscC"/>
    <property type="match status" value="1"/>
</dbReference>
<dbReference type="PROSITE" id="PS00329">
    <property type="entry name" value="HSP70_2"/>
    <property type="match status" value="1"/>
</dbReference>
<dbReference type="GO" id="GO:0005524">
    <property type="term" value="F:ATP binding"/>
    <property type="evidence" value="ECO:0007669"/>
    <property type="project" value="UniProtKB-KW"/>
</dbReference>
<reference evidence="7" key="1">
    <citation type="journal article" date="2015" name="ISME J.">
        <title>Draft Genome Sequence of Streptomyces incarnatus NRRL8089, which Produces the Nucleoside Antibiotic Sinefungin.</title>
        <authorList>
            <person name="Oshima K."/>
            <person name="Hattori M."/>
            <person name="Shimizu H."/>
            <person name="Fukuda K."/>
            <person name="Nemoto M."/>
            <person name="Inagaki K."/>
            <person name="Tamura T."/>
        </authorList>
    </citation>
    <scope>NUCLEOTIDE SEQUENCE</scope>
    <source>
        <strain evidence="7">FACHB-1375</strain>
    </source>
</reference>
<dbReference type="Gene3D" id="3.90.640.10">
    <property type="entry name" value="Actin, Chain A, domain 4"/>
    <property type="match status" value="1"/>
</dbReference>
<evidence type="ECO:0000256" key="5">
    <source>
        <dbReference type="ARBA" id="ARBA00023016"/>
    </source>
</evidence>
<dbReference type="SUPFAM" id="SSF53067">
    <property type="entry name" value="Actin-like ATPase domain"/>
    <property type="match status" value="2"/>
</dbReference>
<dbReference type="Gene3D" id="3.30.420.40">
    <property type="match status" value="2"/>
</dbReference>
<evidence type="ECO:0000256" key="3">
    <source>
        <dbReference type="ARBA" id="ARBA00022741"/>
    </source>
</evidence>
<dbReference type="RefSeq" id="WP_190475871.1">
    <property type="nucleotide sequence ID" value="NZ_JACJPW010000218.1"/>
</dbReference>
<dbReference type="EMBL" id="JACJPW010000218">
    <property type="protein sequence ID" value="MBD2186486.1"/>
    <property type="molecule type" value="Genomic_DNA"/>
</dbReference>
<name>A0A926ZMW5_9CYAN</name>
<dbReference type="InterPro" id="IPR029047">
    <property type="entry name" value="HSP70_peptide-bd_sf"/>
</dbReference>
<dbReference type="Proteomes" id="UP000641646">
    <property type="component" value="Unassembled WGS sequence"/>
</dbReference>
<dbReference type="InterPro" id="IPR018181">
    <property type="entry name" value="Heat_shock_70_CS"/>
</dbReference>
<keyword evidence="4" id="KW-0067">ATP-binding</keyword>
<sequence length="496" mass="55458">MLFDNDLNPVLGIDLGTTFSAIARWDGHGPRVYQTRTGEDTLQSVVYLDPKTNELLVGKVAFRRGLIYPENMAIGIKRYMDDASQKIVLAGQAFSPIELSARILERLYKDVAEKCPTNLFRSRATVVTVPYYFKAHQCENTSKAAELANINCIGLIQEPIAASLAYAWQIVQSSNAKKFAENILVFDLGGGTFDLTLFRLEKSPEKLLFEVLATGGDDRLGGMDFDECLFQFLLEKADLTLDGLTDLEERKARQKILEQVIEAKHTLSATQTEYITVTDVIPGRHIDTIVTRSEFEGCIQTYIDKIERVMERLWATTNMQPQQVDRVILVGGSSKIPCIKSLVSDIIGAVKVYQNTNPWLCVAEGAAIYAAYLDNPEVFGRNIEIRTRTSHALGVEIKEKEFYPLIAANRKTPCQQTQVFSTTSDYQTSLDINIYQGCDASVKNNTFIGTIGIYDLPKRPQGELDIWVTFNVNESQMLSVIVEVEGIRKAATLKFA</sequence>
<keyword evidence="5" id="KW-0346">Stress response</keyword>
<organism evidence="7 8">
    <name type="scientific">Aerosakkonema funiforme FACHB-1375</name>
    <dbReference type="NCBI Taxonomy" id="2949571"/>
    <lineage>
        <taxon>Bacteria</taxon>
        <taxon>Bacillati</taxon>
        <taxon>Cyanobacteriota</taxon>
        <taxon>Cyanophyceae</taxon>
        <taxon>Oscillatoriophycideae</taxon>
        <taxon>Aerosakkonematales</taxon>
        <taxon>Aerosakkonemataceae</taxon>
        <taxon>Aerosakkonema</taxon>
    </lineage>
</organism>
<evidence type="ECO:0000256" key="2">
    <source>
        <dbReference type="ARBA" id="ARBA00022553"/>
    </source>
</evidence>
<proteinExistence type="inferred from homology"/>